<sequence>MSLLPIHERLAELWILKSNRPLTDEEEADYEHCLAANAMYCRQMAHLYNCSLLASMTSDTEWQHELCSRIEKLNGLPPASWRTKP</sequence>
<dbReference type="Proteomes" id="UP001589818">
    <property type="component" value="Unassembled WGS sequence"/>
</dbReference>
<organism evidence="1 2">
    <name type="scientific">Paenibacillus mendelii</name>
    <dbReference type="NCBI Taxonomy" id="206163"/>
    <lineage>
        <taxon>Bacteria</taxon>
        <taxon>Bacillati</taxon>
        <taxon>Bacillota</taxon>
        <taxon>Bacilli</taxon>
        <taxon>Bacillales</taxon>
        <taxon>Paenibacillaceae</taxon>
        <taxon>Paenibacillus</taxon>
    </lineage>
</organism>
<evidence type="ECO:0000313" key="2">
    <source>
        <dbReference type="Proteomes" id="UP001589818"/>
    </source>
</evidence>
<comment type="caution">
    <text evidence="1">The sequence shown here is derived from an EMBL/GenBank/DDBJ whole genome shotgun (WGS) entry which is preliminary data.</text>
</comment>
<gene>
    <name evidence="1" type="ORF">ACFFJ8_34175</name>
</gene>
<dbReference type="Pfam" id="PF24704">
    <property type="entry name" value="DUF7667"/>
    <property type="match status" value="1"/>
</dbReference>
<evidence type="ECO:0000313" key="1">
    <source>
        <dbReference type="EMBL" id="MFC0396389.1"/>
    </source>
</evidence>
<dbReference type="InterPro" id="IPR056084">
    <property type="entry name" value="DUF7667"/>
</dbReference>
<dbReference type="EMBL" id="JBHLVF010000058">
    <property type="protein sequence ID" value="MFC0396389.1"/>
    <property type="molecule type" value="Genomic_DNA"/>
</dbReference>
<keyword evidence="2" id="KW-1185">Reference proteome</keyword>
<accession>A0ABV6JLJ7</accession>
<protein>
    <recommendedName>
        <fullName evidence="3">DUF2508 domain-containing protein</fullName>
    </recommendedName>
</protein>
<name>A0ABV6JLJ7_9BACL</name>
<dbReference type="RefSeq" id="WP_204822775.1">
    <property type="nucleotide sequence ID" value="NZ_JANHOF010000032.1"/>
</dbReference>
<evidence type="ECO:0008006" key="3">
    <source>
        <dbReference type="Google" id="ProtNLM"/>
    </source>
</evidence>
<reference evidence="1 2" key="1">
    <citation type="submission" date="2024-09" db="EMBL/GenBank/DDBJ databases">
        <authorList>
            <person name="Sun Q."/>
            <person name="Mori K."/>
        </authorList>
    </citation>
    <scope>NUCLEOTIDE SEQUENCE [LARGE SCALE GENOMIC DNA]</scope>
    <source>
        <strain evidence="1 2">CCM 4839</strain>
    </source>
</reference>
<proteinExistence type="predicted"/>